<dbReference type="InterPro" id="IPR053952">
    <property type="entry name" value="K_trans_C"/>
</dbReference>
<keyword evidence="5 12" id="KW-0633">Potassium transport</keyword>
<feature type="transmembrane region" description="Helical" evidence="12">
    <location>
        <begin position="372"/>
        <end position="394"/>
    </location>
</feature>
<keyword evidence="8 12" id="KW-0630">Potassium</keyword>
<name>A0A1F6TYD0_9PROT</name>
<keyword evidence="10 12" id="KW-0406">Ion transport</keyword>
<dbReference type="HAMAP" id="MF_01522">
    <property type="entry name" value="Kup"/>
    <property type="match status" value="1"/>
</dbReference>
<feature type="transmembrane region" description="Helical" evidence="12">
    <location>
        <begin position="345"/>
        <end position="366"/>
    </location>
</feature>
<dbReference type="PANTHER" id="PTHR30540">
    <property type="entry name" value="OSMOTIC STRESS POTASSIUM TRANSPORTER"/>
    <property type="match status" value="1"/>
</dbReference>
<dbReference type="PANTHER" id="PTHR30540:SF79">
    <property type="entry name" value="LOW AFFINITY POTASSIUM TRANSPORT SYSTEM PROTEIN KUP"/>
    <property type="match status" value="1"/>
</dbReference>
<evidence type="ECO:0000256" key="2">
    <source>
        <dbReference type="ARBA" id="ARBA00007019"/>
    </source>
</evidence>
<comment type="function">
    <text evidence="12">Transport of potassium into the cell. Likely operates as a K(+):H(+) symporter.</text>
</comment>
<dbReference type="Pfam" id="PF22776">
    <property type="entry name" value="K_trans_C"/>
    <property type="match status" value="1"/>
</dbReference>
<dbReference type="Pfam" id="PF02705">
    <property type="entry name" value="K_trans"/>
    <property type="match status" value="1"/>
</dbReference>
<dbReference type="GO" id="GO:0015293">
    <property type="term" value="F:symporter activity"/>
    <property type="evidence" value="ECO:0007669"/>
    <property type="project" value="UniProtKB-UniRule"/>
</dbReference>
<feature type="transmembrane region" description="Helical" evidence="12">
    <location>
        <begin position="147"/>
        <end position="165"/>
    </location>
</feature>
<protein>
    <recommendedName>
        <fullName evidence="12">Probable potassium transport system protein Kup</fullName>
    </recommendedName>
</protein>
<sequence>MENNNSEAQPQKSSTAGLALLALGVVYGDIGTSPLYAVKETFGPGHGIALETANILGGLSTIFWSIMIVVTFKYVTLIMRADNKGEGGIMALLALASSAVREQPRWRMLILALGVIGASLFYGDAVLTPAISVLSAVEGLEVGTAAFKPYVIPIAVIVLVTLFMFQRHGTAVVGAFFGPVCALWFLALGAVGIHHIAQNPIVLQAVDPLHALRFVTGHGFASFVVLGAVLLAFTGAEALYADMGHFGRRAVRLAWFGLVLPGLVLNYFGQGALLIANPQAISNPFYLAYPDWALYPMIGLATAATVIASQATISGAYSITKQAIQLGYLPRMNILHTSAREIGQVYVPALNWLLLAAVLAAVIGFGSSSKLASAYGVAVAGTMLIDTFLAFFVIRYGWGYHLLIAVSATAFFMLVDITFFSASLLKIGDGGWFPLMVGAVIFTLMVTWRRGREILLARLRESSVPLDTFLGSLMRHPPVRVPGTAVFLTSTIGAVPHALLHNLAHNKILHERVVFLTVIIRDVPWVSPKERVHIEDLDNNCFQLTVHFGFKDRPDVMQALELCREHEMEFQPLQTSFFLSRETVIASIRYEGMALWRERLFAMMARNAGSPVEYFNLPANRVIELGTQVEI</sequence>
<feature type="transmembrane region" description="Helical" evidence="12">
    <location>
        <begin position="217"/>
        <end position="241"/>
    </location>
</feature>
<accession>A0A1F6TYD0</accession>
<evidence type="ECO:0000256" key="5">
    <source>
        <dbReference type="ARBA" id="ARBA00022538"/>
    </source>
</evidence>
<evidence type="ECO:0000256" key="3">
    <source>
        <dbReference type="ARBA" id="ARBA00022448"/>
    </source>
</evidence>
<feature type="transmembrane region" description="Helical" evidence="12">
    <location>
        <begin position="52"/>
        <end position="75"/>
    </location>
</feature>
<evidence type="ECO:0000259" key="14">
    <source>
        <dbReference type="Pfam" id="PF22776"/>
    </source>
</evidence>
<organism evidence="15 16">
    <name type="scientific">Candidatus Muproteobacteria bacterium RIFCSPLOWO2_01_FULL_60_18</name>
    <dbReference type="NCBI Taxonomy" id="1817768"/>
    <lineage>
        <taxon>Bacteria</taxon>
        <taxon>Pseudomonadati</taxon>
        <taxon>Pseudomonadota</taxon>
        <taxon>Candidatus Muproteobacteria</taxon>
    </lineage>
</organism>
<keyword evidence="6 12" id="KW-0812">Transmembrane</keyword>
<evidence type="ECO:0000256" key="8">
    <source>
        <dbReference type="ARBA" id="ARBA00022958"/>
    </source>
</evidence>
<dbReference type="InterPro" id="IPR023051">
    <property type="entry name" value="Kup"/>
</dbReference>
<evidence type="ECO:0000256" key="11">
    <source>
        <dbReference type="ARBA" id="ARBA00023136"/>
    </source>
</evidence>
<feature type="transmembrane region" description="Helical" evidence="12">
    <location>
        <begin position="293"/>
        <end position="313"/>
    </location>
</feature>
<evidence type="ECO:0000256" key="1">
    <source>
        <dbReference type="ARBA" id="ARBA00004141"/>
    </source>
</evidence>
<feature type="transmembrane region" description="Helical" evidence="12">
    <location>
        <begin position="431"/>
        <end position="448"/>
    </location>
</feature>
<evidence type="ECO:0000256" key="10">
    <source>
        <dbReference type="ARBA" id="ARBA00023065"/>
    </source>
</evidence>
<evidence type="ECO:0000256" key="6">
    <source>
        <dbReference type="ARBA" id="ARBA00022692"/>
    </source>
</evidence>
<dbReference type="Proteomes" id="UP000179037">
    <property type="component" value="Unassembled WGS sequence"/>
</dbReference>
<feature type="domain" description="K+ potassium transporter integral membrane" evidence="13">
    <location>
        <begin position="19"/>
        <end position="470"/>
    </location>
</feature>
<keyword evidence="11 12" id="KW-0472">Membrane</keyword>
<comment type="similarity">
    <text evidence="2 12">Belongs to the HAK/KUP transporter (TC 2.A.72) family.</text>
</comment>
<keyword evidence="3 12" id="KW-0813">Transport</keyword>
<gene>
    <name evidence="12" type="primary">kup</name>
    <name evidence="15" type="ORF">A3A87_08795</name>
</gene>
<feature type="transmembrane region" description="Helical" evidence="12">
    <location>
        <begin position="401"/>
        <end position="425"/>
    </location>
</feature>
<comment type="catalytic activity">
    <reaction evidence="12">
        <text>K(+)(in) + H(+)(in) = K(+)(out) + H(+)(out)</text>
        <dbReference type="Rhea" id="RHEA:28490"/>
        <dbReference type="ChEBI" id="CHEBI:15378"/>
        <dbReference type="ChEBI" id="CHEBI:29103"/>
    </reaction>
</comment>
<evidence type="ECO:0000313" key="15">
    <source>
        <dbReference type="EMBL" id="OGI50138.1"/>
    </source>
</evidence>
<feature type="domain" description="K+ potassium transporter C-terminal" evidence="14">
    <location>
        <begin position="482"/>
        <end position="631"/>
    </location>
</feature>
<evidence type="ECO:0000256" key="12">
    <source>
        <dbReference type="HAMAP-Rule" id="MF_01522"/>
    </source>
</evidence>
<comment type="caution">
    <text evidence="15">The sequence shown here is derived from an EMBL/GenBank/DDBJ whole genome shotgun (WGS) entry which is preliminary data.</text>
</comment>
<keyword evidence="4 12" id="KW-1003">Cell membrane</keyword>
<evidence type="ECO:0000259" key="13">
    <source>
        <dbReference type="Pfam" id="PF02705"/>
    </source>
</evidence>
<comment type="subcellular location">
    <subcellularLocation>
        <location evidence="12">Cell membrane</location>
        <topology evidence="12">Multi-pass membrane protein</topology>
    </subcellularLocation>
    <subcellularLocation>
        <location evidence="1">Membrane</location>
        <topology evidence="1">Multi-pass membrane protein</topology>
    </subcellularLocation>
</comment>
<proteinExistence type="inferred from homology"/>
<dbReference type="InterPro" id="IPR053951">
    <property type="entry name" value="K_trans_N"/>
</dbReference>
<dbReference type="AlphaFoldDB" id="A0A1F6TYD0"/>
<reference evidence="15 16" key="1">
    <citation type="journal article" date="2016" name="Nat. Commun.">
        <title>Thousands of microbial genomes shed light on interconnected biogeochemical processes in an aquifer system.</title>
        <authorList>
            <person name="Anantharaman K."/>
            <person name="Brown C.T."/>
            <person name="Hug L.A."/>
            <person name="Sharon I."/>
            <person name="Castelle C.J."/>
            <person name="Probst A.J."/>
            <person name="Thomas B.C."/>
            <person name="Singh A."/>
            <person name="Wilkins M.J."/>
            <person name="Karaoz U."/>
            <person name="Brodie E.L."/>
            <person name="Williams K.H."/>
            <person name="Hubbard S.S."/>
            <person name="Banfield J.F."/>
        </authorList>
    </citation>
    <scope>NUCLEOTIDE SEQUENCE [LARGE SCALE GENOMIC DNA]</scope>
</reference>
<feature type="transmembrane region" description="Helical" evidence="12">
    <location>
        <begin position="108"/>
        <end position="127"/>
    </location>
</feature>
<feature type="transmembrane region" description="Helical" evidence="12">
    <location>
        <begin position="172"/>
        <end position="197"/>
    </location>
</feature>
<dbReference type="EMBL" id="MFTC01000078">
    <property type="protein sequence ID" value="OGI50138.1"/>
    <property type="molecule type" value="Genomic_DNA"/>
</dbReference>
<evidence type="ECO:0000256" key="9">
    <source>
        <dbReference type="ARBA" id="ARBA00022989"/>
    </source>
</evidence>
<keyword evidence="7 12" id="KW-0769">Symport</keyword>
<dbReference type="InterPro" id="IPR003855">
    <property type="entry name" value="K+_transporter"/>
</dbReference>
<feature type="transmembrane region" description="Helical" evidence="12">
    <location>
        <begin position="253"/>
        <end position="273"/>
    </location>
</feature>
<keyword evidence="9 12" id="KW-1133">Transmembrane helix</keyword>
<dbReference type="GO" id="GO:0015079">
    <property type="term" value="F:potassium ion transmembrane transporter activity"/>
    <property type="evidence" value="ECO:0007669"/>
    <property type="project" value="UniProtKB-UniRule"/>
</dbReference>
<evidence type="ECO:0000256" key="4">
    <source>
        <dbReference type="ARBA" id="ARBA00022475"/>
    </source>
</evidence>
<dbReference type="GO" id="GO:0005886">
    <property type="term" value="C:plasma membrane"/>
    <property type="evidence" value="ECO:0007669"/>
    <property type="project" value="UniProtKB-SubCell"/>
</dbReference>
<evidence type="ECO:0000256" key="7">
    <source>
        <dbReference type="ARBA" id="ARBA00022847"/>
    </source>
</evidence>
<evidence type="ECO:0000313" key="16">
    <source>
        <dbReference type="Proteomes" id="UP000179037"/>
    </source>
</evidence>